<feature type="non-terminal residue" evidence="6">
    <location>
        <position position="985"/>
    </location>
</feature>
<evidence type="ECO:0000313" key="6">
    <source>
        <dbReference type="EMBL" id="MBN3286115.1"/>
    </source>
</evidence>
<name>A0ABS2YHA8_POLSP</name>
<organism evidence="6 7">
    <name type="scientific">Polyodon spathula</name>
    <name type="common">North American paddlefish</name>
    <name type="synonym">Squalus spathula</name>
    <dbReference type="NCBI Taxonomy" id="7913"/>
    <lineage>
        <taxon>Eukaryota</taxon>
        <taxon>Metazoa</taxon>
        <taxon>Chordata</taxon>
        <taxon>Craniata</taxon>
        <taxon>Vertebrata</taxon>
        <taxon>Euteleostomi</taxon>
        <taxon>Actinopterygii</taxon>
        <taxon>Chondrostei</taxon>
        <taxon>Acipenseriformes</taxon>
        <taxon>Polyodontidae</taxon>
        <taxon>Polyodon</taxon>
    </lineage>
</organism>
<dbReference type="SUPFAM" id="SSF48403">
    <property type="entry name" value="Ankyrin repeat"/>
    <property type="match status" value="1"/>
</dbReference>
<comment type="caution">
    <text evidence="6">The sequence shown here is derived from an EMBL/GenBank/DDBJ whole genome shotgun (WGS) entry which is preliminary data.</text>
</comment>
<dbReference type="SMART" id="SM00248">
    <property type="entry name" value="ANK"/>
    <property type="match status" value="4"/>
</dbReference>
<reference evidence="6" key="1">
    <citation type="journal article" date="2021" name="Cell">
        <title>Tracing the genetic footprints of vertebrate landing in non-teleost ray-finned fishes.</title>
        <authorList>
            <person name="Bi X."/>
            <person name="Wang K."/>
            <person name="Yang L."/>
            <person name="Pan H."/>
            <person name="Jiang H."/>
            <person name="Wei Q."/>
            <person name="Fang M."/>
            <person name="Yu H."/>
            <person name="Zhu C."/>
            <person name="Cai Y."/>
            <person name="He Y."/>
            <person name="Gan X."/>
            <person name="Zeng H."/>
            <person name="Yu D."/>
            <person name="Zhu Y."/>
            <person name="Jiang H."/>
            <person name="Qiu Q."/>
            <person name="Yang H."/>
            <person name="Zhang Y.E."/>
            <person name="Wang W."/>
            <person name="Zhu M."/>
            <person name="He S."/>
            <person name="Zhang G."/>
        </authorList>
    </citation>
    <scope>NUCLEOTIDE SEQUENCE</scope>
    <source>
        <strain evidence="6">Pddl_001</strain>
    </source>
</reference>
<dbReference type="InterPro" id="IPR036770">
    <property type="entry name" value="Ankyrin_rpt-contain_sf"/>
</dbReference>
<evidence type="ECO:0000256" key="3">
    <source>
        <dbReference type="PROSITE-ProRule" id="PRU00023"/>
    </source>
</evidence>
<evidence type="ECO:0000256" key="4">
    <source>
        <dbReference type="SAM" id="Coils"/>
    </source>
</evidence>
<feature type="region of interest" description="Disordered" evidence="5">
    <location>
        <begin position="377"/>
        <end position="403"/>
    </location>
</feature>
<feature type="region of interest" description="Disordered" evidence="5">
    <location>
        <begin position="581"/>
        <end position="681"/>
    </location>
</feature>
<dbReference type="PROSITE" id="PS50297">
    <property type="entry name" value="ANK_REP_REGION"/>
    <property type="match status" value="3"/>
</dbReference>
<feature type="repeat" description="ANK" evidence="3">
    <location>
        <begin position="42"/>
        <end position="74"/>
    </location>
</feature>
<sequence length="985" mass="109395">SQGQDWSKSDEKLLQAVELNDPERVAALILKKGLTPAKLDPEGKSAFHASAMRGSVECLEVMLAHGVDVTVTDGADSPALLSHCCTLSQTHPLASLTVAHSHRLTRSPLSTAVSGCISCTETLWAFKACLNCRDRDGSTPLILAAQMSRAELCQFLIQRGAETNAQDAQGRTALMLSCESDSVETVEVLLRGGANINIADALGHSAAHYSMATGNEVIMNMLHFAPRTSAVDSGGSEQGSPPSLDSPAQSPDRDCPPQAVRVSYNLHDTLRQQQLLQHSSALCKKTFSIITLPSPPAPLSQGEDEEVFEEIRRLRQERGRLLQKIKGLEQLSKSAQQQASTGAVLEEELHSMRERLEQKERDNEGLCAELSELRRRVSLSQRRESETETASQTDTETDHQGQDMQERFEFPGAERLLSTRSRGSEEDLLSTLQRQVDTLTQQNTELQEKVQMLETYENDGTEIESQDFIPVLLYDSLKSELDRLQEAYSQAQAEAEACRERQEREETERGRCEARIQRLEAELEESREREGPGESAGEEPGVKTLEEMTKELRELEAKHRETLDKVKGLQEQVRLGIYSVEENVQAMPSNEDTPSNVDMPSNADSPSSEDIPSNAEASSNTESLELELKKARQEAAEAGEALRQRGEAVKELEAREEEEEEEEEETWERQEAEGPGVEVAPLEAELSQVRHALREAVERLEAERAERAQEESSLRGQQEELRASLSAQREQDQRALQELRAQLGAAQQESARLQAELEVLKQEAAYCEEQLQVKVSGAGVGGGVCLSVFVTPLPSLQDSELAALRQQKEVSVSQEQLEEQRCSMQVEINTLTAKLSTLTRQHEKTCTEVFQVQREALFMKSEKHSAEAALAAVEKQLQELRAESGRVQELHQRIEESSSLVRERDRKITELSKEVFRLKEALGTLSQPLAPPSRPAPAPASPTPGQLEALQSQVTTLQKQIQDWEKKHLSVVSVYRSHLLCAVQV</sequence>
<dbReference type="Gene3D" id="1.20.5.1160">
    <property type="entry name" value="Vasodilator-stimulated phosphoprotein"/>
    <property type="match status" value="1"/>
</dbReference>
<feature type="compositionally biased region" description="Polar residues" evidence="5">
    <location>
        <begin position="238"/>
        <end position="249"/>
    </location>
</feature>
<dbReference type="Gene3D" id="1.25.40.20">
    <property type="entry name" value="Ankyrin repeat-containing domain"/>
    <property type="match status" value="2"/>
</dbReference>
<feature type="non-terminal residue" evidence="6">
    <location>
        <position position="1"/>
    </location>
</feature>
<dbReference type="Proteomes" id="UP001166093">
    <property type="component" value="Unassembled WGS sequence"/>
</dbReference>
<keyword evidence="3" id="KW-0040">ANK repeat</keyword>
<feature type="compositionally biased region" description="Polar residues" evidence="5">
    <location>
        <begin position="586"/>
        <end position="623"/>
    </location>
</feature>
<feature type="compositionally biased region" description="Pro residues" evidence="5">
    <location>
        <begin position="929"/>
        <end position="942"/>
    </location>
</feature>
<dbReference type="PANTHER" id="PTHR24129">
    <property type="entry name" value="ANKYCORBIN"/>
    <property type="match status" value="1"/>
</dbReference>
<feature type="compositionally biased region" description="Acidic residues" evidence="5">
    <location>
        <begin position="654"/>
        <end position="666"/>
    </location>
</feature>
<dbReference type="PROSITE" id="PS50088">
    <property type="entry name" value="ANK_REPEAT"/>
    <property type="match status" value="3"/>
</dbReference>
<feature type="compositionally biased region" description="Basic and acidic residues" evidence="5">
    <location>
        <begin position="704"/>
        <end position="722"/>
    </location>
</feature>
<dbReference type="InterPro" id="IPR002110">
    <property type="entry name" value="Ankyrin_rpt"/>
</dbReference>
<keyword evidence="2 4" id="KW-0175">Coiled coil</keyword>
<feature type="coiled-coil region" evidence="4">
    <location>
        <begin position="311"/>
        <end position="376"/>
    </location>
</feature>
<feature type="repeat" description="ANK" evidence="3">
    <location>
        <begin position="136"/>
        <end position="168"/>
    </location>
</feature>
<feature type="region of interest" description="Disordered" evidence="5">
    <location>
        <begin position="704"/>
        <end position="729"/>
    </location>
</feature>
<feature type="region of interest" description="Disordered" evidence="5">
    <location>
        <begin position="229"/>
        <end position="259"/>
    </location>
</feature>
<protein>
    <submittedName>
        <fullName evidence="6">ANR24 protein</fullName>
    </submittedName>
</protein>
<gene>
    <name evidence="6" type="primary">Ankrd24</name>
    <name evidence="6" type="ORF">GTO93_0007754</name>
</gene>
<accession>A0ABS2YHA8</accession>
<proteinExistence type="predicted"/>
<evidence type="ECO:0000256" key="5">
    <source>
        <dbReference type="SAM" id="MobiDB-lite"/>
    </source>
</evidence>
<dbReference type="PANTHER" id="PTHR24129:SF0">
    <property type="entry name" value="ANKYCORBIN"/>
    <property type="match status" value="1"/>
</dbReference>
<dbReference type="InterPro" id="IPR042420">
    <property type="entry name" value="RAI14/UACA"/>
</dbReference>
<dbReference type="Pfam" id="PF00023">
    <property type="entry name" value="Ank"/>
    <property type="match status" value="1"/>
</dbReference>
<feature type="repeat" description="ANK" evidence="3">
    <location>
        <begin position="169"/>
        <end position="201"/>
    </location>
</feature>
<feature type="compositionally biased region" description="Basic and acidic residues" evidence="5">
    <location>
        <begin position="377"/>
        <end position="386"/>
    </location>
</feature>
<keyword evidence="1" id="KW-0677">Repeat</keyword>
<feature type="compositionally biased region" description="Basic and acidic residues" evidence="5">
    <location>
        <begin position="522"/>
        <end position="532"/>
    </location>
</feature>
<evidence type="ECO:0000313" key="7">
    <source>
        <dbReference type="Proteomes" id="UP001166093"/>
    </source>
</evidence>
<dbReference type="Pfam" id="PF12796">
    <property type="entry name" value="Ank_2"/>
    <property type="match status" value="1"/>
</dbReference>
<evidence type="ECO:0000256" key="2">
    <source>
        <dbReference type="ARBA" id="ARBA00023054"/>
    </source>
</evidence>
<feature type="region of interest" description="Disordered" evidence="5">
    <location>
        <begin position="522"/>
        <end position="546"/>
    </location>
</feature>
<dbReference type="EMBL" id="JAAWVQ010155304">
    <property type="protein sequence ID" value="MBN3286115.1"/>
    <property type="molecule type" value="Genomic_DNA"/>
</dbReference>
<feature type="coiled-coil region" evidence="4">
    <location>
        <begin position="863"/>
        <end position="897"/>
    </location>
</feature>
<keyword evidence="7" id="KW-1185">Reference proteome</keyword>
<evidence type="ECO:0000256" key="1">
    <source>
        <dbReference type="ARBA" id="ARBA00022737"/>
    </source>
</evidence>
<feature type="compositionally biased region" description="Basic and acidic residues" evidence="5">
    <location>
        <begin position="626"/>
        <end position="653"/>
    </location>
</feature>
<feature type="region of interest" description="Disordered" evidence="5">
    <location>
        <begin position="926"/>
        <end position="946"/>
    </location>
</feature>